<feature type="region of interest" description="Disordered" evidence="10">
    <location>
        <begin position="1"/>
        <end position="113"/>
    </location>
</feature>
<name>A0A0J7NMR4_LASNI</name>
<dbReference type="PANTHER" id="PTHR15679">
    <property type="entry name" value="PCNA-ASSOCIATED FACTOR"/>
    <property type="match status" value="1"/>
</dbReference>
<evidence type="ECO:0000256" key="5">
    <source>
        <dbReference type="ARBA" id="ARBA00022763"/>
    </source>
</evidence>
<sequence length="113" mass="12085">MVRTKADRVPAKAVGSKAPGKVRADTPGRKSNGKKSAGKSYGGGNPYHPRDTPEWQKPITSFMNTSSSSKTTASNASPTKEKIEDQASNSNLEESNLNPNAEESTTEEDDETD</sequence>
<gene>
    <name evidence="12" type="ORF">RF55_6078</name>
</gene>
<evidence type="ECO:0000256" key="1">
    <source>
        <dbReference type="ARBA" id="ARBA00004123"/>
    </source>
</evidence>
<feature type="domain" description="PCNA-associated factor histone-like" evidence="11">
    <location>
        <begin position="1"/>
        <end position="110"/>
    </location>
</feature>
<dbReference type="GO" id="GO:0003682">
    <property type="term" value="F:chromatin binding"/>
    <property type="evidence" value="ECO:0007669"/>
    <property type="project" value="TreeGrafter"/>
</dbReference>
<keyword evidence="7" id="KW-0539">Nucleus</keyword>
<keyword evidence="6" id="KW-0234">DNA repair</keyword>
<reference evidence="12 13" key="1">
    <citation type="submission" date="2015-04" db="EMBL/GenBank/DDBJ databases">
        <title>Lasius niger genome sequencing.</title>
        <authorList>
            <person name="Konorov E.A."/>
            <person name="Nikitin M.A."/>
            <person name="Kirill M.V."/>
            <person name="Chang P."/>
        </authorList>
    </citation>
    <scope>NUCLEOTIDE SEQUENCE [LARGE SCALE GENOMIC DNA]</scope>
    <source>
        <tissue evidence="12">Whole</tissue>
    </source>
</reference>
<proteinExistence type="predicted"/>
<evidence type="ECO:0000256" key="8">
    <source>
        <dbReference type="ARBA" id="ARBA00030014"/>
    </source>
</evidence>
<feature type="compositionally biased region" description="Low complexity" evidence="10">
    <location>
        <begin position="87"/>
        <end position="103"/>
    </location>
</feature>
<dbReference type="GO" id="GO:0051726">
    <property type="term" value="P:regulation of cell cycle"/>
    <property type="evidence" value="ECO:0007669"/>
    <property type="project" value="InterPro"/>
</dbReference>
<protein>
    <recommendedName>
        <fullName evidence="3">PCNA-associated factor</fullName>
    </recommendedName>
    <alternativeName>
        <fullName evidence="8">PCNA-associated factor of 15 kDa</fullName>
    </alternativeName>
    <alternativeName>
        <fullName evidence="9">PCNA-clamp-associated factor</fullName>
    </alternativeName>
</protein>
<evidence type="ECO:0000256" key="3">
    <source>
        <dbReference type="ARBA" id="ARBA00013777"/>
    </source>
</evidence>
<organism evidence="12 13">
    <name type="scientific">Lasius niger</name>
    <name type="common">Black garden ant</name>
    <dbReference type="NCBI Taxonomy" id="67767"/>
    <lineage>
        <taxon>Eukaryota</taxon>
        <taxon>Metazoa</taxon>
        <taxon>Ecdysozoa</taxon>
        <taxon>Arthropoda</taxon>
        <taxon>Hexapoda</taxon>
        <taxon>Insecta</taxon>
        <taxon>Pterygota</taxon>
        <taxon>Neoptera</taxon>
        <taxon>Endopterygota</taxon>
        <taxon>Hymenoptera</taxon>
        <taxon>Apocrita</taxon>
        <taxon>Aculeata</taxon>
        <taxon>Formicoidea</taxon>
        <taxon>Formicidae</taxon>
        <taxon>Formicinae</taxon>
        <taxon>Lasius</taxon>
        <taxon>Lasius</taxon>
    </lineage>
</organism>
<dbReference type="GO" id="GO:0006281">
    <property type="term" value="P:DNA repair"/>
    <property type="evidence" value="ECO:0007669"/>
    <property type="project" value="UniProtKB-KW"/>
</dbReference>
<comment type="subcellular location">
    <subcellularLocation>
        <location evidence="2">Cytoplasm</location>
        <location evidence="2">Perinuclear region</location>
    </subcellularLocation>
    <subcellularLocation>
        <location evidence="1">Nucleus</location>
    </subcellularLocation>
</comment>
<keyword evidence="5" id="KW-0227">DNA damage</keyword>
<evidence type="ECO:0000259" key="11">
    <source>
        <dbReference type="Pfam" id="PF15715"/>
    </source>
</evidence>
<dbReference type="STRING" id="67767.A0A0J7NMR4"/>
<dbReference type="InterPro" id="IPR040444">
    <property type="entry name" value="PCNA-AF"/>
</dbReference>
<dbReference type="AlphaFoldDB" id="A0A0J7NMR4"/>
<evidence type="ECO:0000256" key="7">
    <source>
        <dbReference type="ARBA" id="ARBA00023242"/>
    </source>
</evidence>
<evidence type="ECO:0000313" key="13">
    <source>
        <dbReference type="Proteomes" id="UP000036403"/>
    </source>
</evidence>
<evidence type="ECO:0000256" key="9">
    <source>
        <dbReference type="ARBA" id="ARBA00031186"/>
    </source>
</evidence>
<dbReference type="PANTHER" id="PTHR15679:SF8">
    <property type="entry name" value="PCNA-ASSOCIATED FACTOR"/>
    <property type="match status" value="1"/>
</dbReference>
<keyword evidence="13" id="KW-1185">Reference proteome</keyword>
<feature type="compositionally biased region" description="Acidic residues" evidence="10">
    <location>
        <begin position="104"/>
        <end position="113"/>
    </location>
</feature>
<dbReference type="Pfam" id="PF15715">
    <property type="entry name" value="PAF"/>
    <property type="match status" value="1"/>
</dbReference>
<evidence type="ECO:0000256" key="2">
    <source>
        <dbReference type="ARBA" id="ARBA00004556"/>
    </source>
</evidence>
<feature type="compositionally biased region" description="Low complexity" evidence="10">
    <location>
        <begin position="64"/>
        <end position="78"/>
    </location>
</feature>
<dbReference type="GO" id="GO:0048471">
    <property type="term" value="C:perinuclear region of cytoplasm"/>
    <property type="evidence" value="ECO:0007669"/>
    <property type="project" value="UniProtKB-SubCell"/>
</dbReference>
<evidence type="ECO:0000256" key="6">
    <source>
        <dbReference type="ARBA" id="ARBA00023204"/>
    </source>
</evidence>
<dbReference type="InterPro" id="IPR031444">
    <property type="entry name" value="PCNA-AF_dom"/>
</dbReference>
<dbReference type="GO" id="GO:0019985">
    <property type="term" value="P:translesion synthesis"/>
    <property type="evidence" value="ECO:0007669"/>
    <property type="project" value="TreeGrafter"/>
</dbReference>
<feature type="compositionally biased region" description="Basic and acidic residues" evidence="10">
    <location>
        <begin position="1"/>
        <end position="10"/>
    </location>
</feature>
<accession>A0A0J7NMR4</accession>
<keyword evidence="4" id="KW-0963">Cytoplasm</keyword>
<comment type="caution">
    <text evidence="12">The sequence shown here is derived from an EMBL/GenBank/DDBJ whole genome shotgun (WGS) entry which is preliminary data.</text>
</comment>
<dbReference type="GO" id="GO:0005634">
    <property type="term" value="C:nucleus"/>
    <property type="evidence" value="ECO:0007669"/>
    <property type="project" value="UniProtKB-SubCell"/>
</dbReference>
<evidence type="ECO:0000256" key="10">
    <source>
        <dbReference type="SAM" id="MobiDB-lite"/>
    </source>
</evidence>
<evidence type="ECO:0000256" key="4">
    <source>
        <dbReference type="ARBA" id="ARBA00022490"/>
    </source>
</evidence>
<dbReference type="EMBL" id="LBMM01003214">
    <property type="protein sequence ID" value="KMQ93795.1"/>
    <property type="molecule type" value="Genomic_DNA"/>
</dbReference>
<evidence type="ECO:0000313" key="12">
    <source>
        <dbReference type="EMBL" id="KMQ93795.1"/>
    </source>
</evidence>
<dbReference type="Proteomes" id="UP000036403">
    <property type="component" value="Unassembled WGS sequence"/>
</dbReference>
<dbReference type="PaxDb" id="67767-A0A0J7NMR4"/>